<organism evidence="1 2">
    <name type="scientific">Asanoa siamensis</name>
    <dbReference type="NCBI Taxonomy" id="926357"/>
    <lineage>
        <taxon>Bacteria</taxon>
        <taxon>Bacillati</taxon>
        <taxon>Actinomycetota</taxon>
        <taxon>Actinomycetes</taxon>
        <taxon>Micromonosporales</taxon>
        <taxon>Micromonosporaceae</taxon>
        <taxon>Asanoa</taxon>
    </lineage>
</organism>
<keyword evidence="2" id="KW-1185">Reference proteome</keyword>
<protein>
    <submittedName>
        <fullName evidence="1">Uncharacterized protein</fullName>
    </submittedName>
</protein>
<dbReference type="RefSeq" id="WP_203718389.1">
    <property type="nucleotide sequence ID" value="NZ_BONE01000094.1"/>
</dbReference>
<evidence type="ECO:0000313" key="1">
    <source>
        <dbReference type="EMBL" id="GIF77529.1"/>
    </source>
</evidence>
<dbReference type="EMBL" id="BONE01000094">
    <property type="protein sequence ID" value="GIF77529.1"/>
    <property type="molecule type" value="Genomic_DNA"/>
</dbReference>
<dbReference type="Proteomes" id="UP000604117">
    <property type="component" value="Unassembled WGS sequence"/>
</dbReference>
<evidence type="ECO:0000313" key="2">
    <source>
        <dbReference type="Proteomes" id="UP000604117"/>
    </source>
</evidence>
<sequence length="234" mass="25655">MTIDLDLTSAERPRDVVTAAGRWLAEALDGFDWLSSRRLLRRRVGALTHQVALSPSSYNRAGESIMVWTYVGARDAAYGLWRAAHPDLVTAPEVRTDLYCAHMLGYATGRANGYTYGSSEDGDIDLTDPGSRGAALEAFVAKVREGVLPWFDEASDPDRIVDSVPGRRTTRPVSVVEWLASRDRLDLIDAYAERFRNPPDRWEAGVTLAKSGAPAPGMGDDLKSMGWSVTRILG</sequence>
<name>A0ABQ4D1X5_9ACTN</name>
<gene>
    <name evidence="1" type="ORF">Asi02nite_70470</name>
</gene>
<proteinExistence type="predicted"/>
<accession>A0ABQ4D1X5</accession>
<reference evidence="1 2" key="1">
    <citation type="submission" date="2021-01" db="EMBL/GenBank/DDBJ databases">
        <title>Whole genome shotgun sequence of Asanoa siamensis NBRC 107932.</title>
        <authorList>
            <person name="Komaki H."/>
            <person name="Tamura T."/>
        </authorList>
    </citation>
    <scope>NUCLEOTIDE SEQUENCE [LARGE SCALE GENOMIC DNA]</scope>
    <source>
        <strain evidence="1 2">NBRC 107932</strain>
    </source>
</reference>
<comment type="caution">
    <text evidence="1">The sequence shown here is derived from an EMBL/GenBank/DDBJ whole genome shotgun (WGS) entry which is preliminary data.</text>
</comment>